<dbReference type="STRING" id="5514.A0A395S0L6"/>
<evidence type="ECO:0000313" key="3">
    <source>
        <dbReference type="Proteomes" id="UP000266152"/>
    </source>
</evidence>
<gene>
    <name evidence="2" type="ORF">FSPOR_6982</name>
</gene>
<dbReference type="AlphaFoldDB" id="A0A395S0L6"/>
<evidence type="ECO:0000256" key="1">
    <source>
        <dbReference type="SAM" id="SignalP"/>
    </source>
</evidence>
<evidence type="ECO:0000313" key="2">
    <source>
        <dbReference type="EMBL" id="RGP65960.1"/>
    </source>
</evidence>
<accession>A0A395S0L6</accession>
<feature type="signal peptide" evidence="1">
    <location>
        <begin position="1"/>
        <end position="23"/>
    </location>
</feature>
<dbReference type="Proteomes" id="UP000266152">
    <property type="component" value="Unassembled WGS sequence"/>
</dbReference>
<proteinExistence type="predicted"/>
<keyword evidence="1" id="KW-0732">Signal</keyword>
<keyword evidence="3" id="KW-1185">Reference proteome</keyword>
<dbReference type="EMBL" id="PXOF01000098">
    <property type="protein sequence ID" value="RGP65960.1"/>
    <property type="molecule type" value="Genomic_DNA"/>
</dbReference>
<organism evidence="2 3">
    <name type="scientific">Fusarium sporotrichioides</name>
    <dbReference type="NCBI Taxonomy" id="5514"/>
    <lineage>
        <taxon>Eukaryota</taxon>
        <taxon>Fungi</taxon>
        <taxon>Dikarya</taxon>
        <taxon>Ascomycota</taxon>
        <taxon>Pezizomycotina</taxon>
        <taxon>Sordariomycetes</taxon>
        <taxon>Hypocreomycetidae</taxon>
        <taxon>Hypocreales</taxon>
        <taxon>Nectriaceae</taxon>
        <taxon>Fusarium</taxon>
    </lineage>
</organism>
<name>A0A395S0L6_FUSSP</name>
<comment type="caution">
    <text evidence="2">The sequence shown here is derived from an EMBL/GenBank/DDBJ whole genome shotgun (WGS) entry which is preliminary data.</text>
</comment>
<feature type="chain" id="PRO_5017264485" evidence="1">
    <location>
        <begin position="24"/>
        <end position="360"/>
    </location>
</feature>
<sequence length="360" mass="40071">MLAIKHMMQLQVVLSFLFAFVLAENGLPVTDEGYNPSEDYSPLDNYRPRNVTGLGDFYSWVGSYYNATAEVELEFVFGWQYGEPLCSQWENYTHTAKFNAILSILEKGNWNSGNNSAILWLTLFPQSSPPVNASSLRYRDMGYGEDLGISYPIYSASFLDHTYWVPGNSNTLRPMNGSSPDLFNFNTSQASEGAYNISGTAYPHHDLETPSLFAKFSGLPVCDSTKQTSESRIYMMPEPSWDGEGWNDFQYPHTSIQFDDKTANLTLDGSFHSVPIVHENQTSQGPTVHGFLRVRFCGALDAYHSDTLSLNDSTPSWLRTVGFSNNSFNIGYSENSAEKLNVGLGLASMAAIISVIMTLL</sequence>
<reference evidence="2 3" key="1">
    <citation type="journal article" date="2018" name="PLoS Pathog.">
        <title>Evolution of structural diversity of trichothecenes, a family of toxins produced by plant pathogenic and entomopathogenic fungi.</title>
        <authorList>
            <person name="Proctor R.H."/>
            <person name="McCormick S.P."/>
            <person name="Kim H.S."/>
            <person name="Cardoza R.E."/>
            <person name="Stanley A.M."/>
            <person name="Lindo L."/>
            <person name="Kelly A."/>
            <person name="Brown D.W."/>
            <person name="Lee T."/>
            <person name="Vaughan M.M."/>
            <person name="Alexander N.J."/>
            <person name="Busman M."/>
            <person name="Gutierrez S."/>
        </authorList>
    </citation>
    <scope>NUCLEOTIDE SEQUENCE [LARGE SCALE GENOMIC DNA]</scope>
    <source>
        <strain evidence="2 3">NRRL 3299</strain>
    </source>
</reference>
<protein>
    <submittedName>
        <fullName evidence="2">Uncharacterized protein</fullName>
    </submittedName>
</protein>